<keyword evidence="8" id="KW-0805">Transcription regulation</keyword>
<dbReference type="RefSeq" id="WP_343036448.1">
    <property type="nucleotide sequence ID" value="NZ_BAAAML010000012.1"/>
</dbReference>
<organism evidence="14 15">
    <name type="scientific">Isoptericola halotolerans</name>
    <dbReference type="NCBI Taxonomy" id="300560"/>
    <lineage>
        <taxon>Bacteria</taxon>
        <taxon>Bacillati</taxon>
        <taxon>Actinomycetota</taxon>
        <taxon>Actinomycetes</taxon>
        <taxon>Micrococcales</taxon>
        <taxon>Promicromonosporaceae</taxon>
        <taxon>Isoptericola</taxon>
    </lineage>
</organism>
<proteinExistence type="inferred from homology"/>
<keyword evidence="4" id="KW-0004">4Fe-4S</keyword>
<feature type="region of interest" description="Disordered" evidence="12">
    <location>
        <begin position="43"/>
        <end position="74"/>
    </location>
</feature>
<protein>
    <recommendedName>
        <fullName evidence="13">4Fe-4S Wbl-type domain-containing protein</fullName>
    </recommendedName>
</protein>
<evidence type="ECO:0000313" key="15">
    <source>
        <dbReference type="Proteomes" id="UP000757540"/>
    </source>
</evidence>
<keyword evidence="7" id="KW-0411">Iron-sulfur</keyword>
<evidence type="ECO:0000256" key="2">
    <source>
        <dbReference type="ARBA" id="ARBA00004496"/>
    </source>
</evidence>
<dbReference type="Proteomes" id="UP000757540">
    <property type="component" value="Unassembled WGS sequence"/>
</dbReference>
<dbReference type="EMBL" id="JABEZU010000003">
    <property type="protein sequence ID" value="NOV98188.1"/>
    <property type="molecule type" value="Genomic_DNA"/>
</dbReference>
<evidence type="ECO:0000256" key="10">
    <source>
        <dbReference type="ARBA" id="ARBA00023157"/>
    </source>
</evidence>
<keyword evidence="15" id="KW-1185">Reference proteome</keyword>
<feature type="domain" description="4Fe-4S Wbl-type" evidence="13">
    <location>
        <begin position="89"/>
        <end position="163"/>
    </location>
</feature>
<name>A0ABX2A947_9MICO</name>
<dbReference type="PROSITE" id="PS51674">
    <property type="entry name" value="4FE4S_WBL"/>
    <property type="match status" value="1"/>
</dbReference>
<dbReference type="Pfam" id="PF02467">
    <property type="entry name" value="Whib"/>
    <property type="match status" value="1"/>
</dbReference>
<comment type="similarity">
    <text evidence="3">Belongs to the WhiB family.</text>
</comment>
<dbReference type="InterPro" id="IPR003482">
    <property type="entry name" value="Whib"/>
</dbReference>
<evidence type="ECO:0000256" key="7">
    <source>
        <dbReference type="ARBA" id="ARBA00023014"/>
    </source>
</evidence>
<gene>
    <name evidence="14" type="ORF">HDG69_002773</name>
</gene>
<evidence type="ECO:0000256" key="1">
    <source>
        <dbReference type="ARBA" id="ARBA00001966"/>
    </source>
</evidence>
<accession>A0ABX2A947</accession>
<evidence type="ECO:0000256" key="11">
    <source>
        <dbReference type="ARBA" id="ARBA00023163"/>
    </source>
</evidence>
<evidence type="ECO:0000256" key="9">
    <source>
        <dbReference type="ARBA" id="ARBA00023125"/>
    </source>
</evidence>
<evidence type="ECO:0000313" key="14">
    <source>
        <dbReference type="EMBL" id="NOV98188.1"/>
    </source>
</evidence>
<evidence type="ECO:0000259" key="13">
    <source>
        <dbReference type="PROSITE" id="PS51674"/>
    </source>
</evidence>
<evidence type="ECO:0000256" key="3">
    <source>
        <dbReference type="ARBA" id="ARBA00006597"/>
    </source>
</evidence>
<sequence>MRTRIDPAEVARLHAEGLVDREIAERMGCSGKGVYNVRGRLGLSPNGAGGRGRRAADGGRRAGKAVGRPLVQDGGATRTYPTDWALKARCRAIGPQDEDADPFFHPEQERGPMRRMREQRAKAVCAECPVAGLCLEAAMRVEGDVTTGRYGVYGGYTPEERVELLALRQAADDVAQTVRDGQTLQVVA</sequence>
<dbReference type="InterPro" id="IPR034768">
    <property type="entry name" value="4FE4S_WBL"/>
</dbReference>
<evidence type="ECO:0000256" key="8">
    <source>
        <dbReference type="ARBA" id="ARBA00023015"/>
    </source>
</evidence>
<keyword evidence="9" id="KW-0238">DNA-binding</keyword>
<evidence type="ECO:0000256" key="5">
    <source>
        <dbReference type="ARBA" id="ARBA00022723"/>
    </source>
</evidence>
<evidence type="ECO:0000256" key="12">
    <source>
        <dbReference type="SAM" id="MobiDB-lite"/>
    </source>
</evidence>
<comment type="caution">
    <text evidence="14">The sequence shown here is derived from an EMBL/GenBank/DDBJ whole genome shotgun (WGS) entry which is preliminary data.</text>
</comment>
<comment type="subcellular location">
    <subcellularLocation>
        <location evidence="2">Cytoplasm</location>
    </subcellularLocation>
</comment>
<dbReference type="PANTHER" id="PTHR38839">
    <property type="entry name" value="TRANSCRIPTIONAL REGULATOR WHID-RELATED"/>
    <property type="match status" value="1"/>
</dbReference>
<keyword evidence="10" id="KW-1015">Disulfide bond</keyword>
<keyword evidence="5" id="KW-0479">Metal-binding</keyword>
<keyword evidence="11" id="KW-0804">Transcription</keyword>
<evidence type="ECO:0000256" key="6">
    <source>
        <dbReference type="ARBA" id="ARBA00023004"/>
    </source>
</evidence>
<evidence type="ECO:0000256" key="4">
    <source>
        <dbReference type="ARBA" id="ARBA00022485"/>
    </source>
</evidence>
<comment type="cofactor">
    <cofactor evidence="1">
        <name>[4Fe-4S] cluster</name>
        <dbReference type="ChEBI" id="CHEBI:49883"/>
    </cofactor>
</comment>
<keyword evidence="6" id="KW-0408">Iron</keyword>
<reference evidence="14 15" key="1">
    <citation type="submission" date="2020-05" db="EMBL/GenBank/DDBJ databases">
        <title>Genomic Encyclopedia of Type Strains, Phase III (KMG-III): the genomes of soil and plant-associated and newly described type strains.</title>
        <authorList>
            <person name="Whitman W."/>
        </authorList>
    </citation>
    <scope>NUCLEOTIDE SEQUENCE [LARGE SCALE GENOMIC DNA]</scope>
    <source>
        <strain evidence="14 15">KCTC 19046</strain>
    </source>
</reference>